<name>A0A9P8PSS8_9ASCO</name>
<feature type="transmembrane region" description="Helical" evidence="1">
    <location>
        <begin position="12"/>
        <end position="32"/>
    </location>
</feature>
<keyword evidence="1" id="KW-0812">Transmembrane</keyword>
<evidence type="ECO:0000313" key="3">
    <source>
        <dbReference type="Proteomes" id="UP000788993"/>
    </source>
</evidence>
<protein>
    <submittedName>
        <fullName evidence="2">Uncharacterized protein</fullName>
    </submittedName>
</protein>
<reference evidence="2" key="2">
    <citation type="submission" date="2021-01" db="EMBL/GenBank/DDBJ databases">
        <authorList>
            <person name="Schikora-Tamarit M.A."/>
        </authorList>
    </citation>
    <scope>NUCLEOTIDE SEQUENCE</scope>
    <source>
        <strain evidence="2">NCAIM Y.01608</strain>
    </source>
</reference>
<dbReference type="Proteomes" id="UP000788993">
    <property type="component" value="Unassembled WGS sequence"/>
</dbReference>
<reference evidence="2" key="1">
    <citation type="journal article" date="2021" name="Open Biol.">
        <title>Shared evolutionary footprints suggest mitochondrial oxidative damage underlies multiple complex I losses in fungi.</title>
        <authorList>
            <person name="Schikora-Tamarit M.A."/>
            <person name="Marcet-Houben M."/>
            <person name="Nosek J."/>
            <person name="Gabaldon T."/>
        </authorList>
    </citation>
    <scope>NUCLEOTIDE SEQUENCE</scope>
    <source>
        <strain evidence="2">NCAIM Y.01608</strain>
    </source>
</reference>
<keyword evidence="1" id="KW-0472">Membrane</keyword>
<organism evidence="2 3">
    <name type="scientific">Ogataea polymorpha</name>
    <dbReference type="NCBI Taxonomy" id="460523"/>
    <lineage>
        <taxon>Eukaryota</taxon>
        <taxon>Fungi</taxon>
        <taxon>Dikarya</taxon>
        <taxon>Ascomycota</taxon>
        <taxon>Saccharomycotina</taxon>
        <taxon>Pichiomycetes</taxon>
        <taxon>Pichiales</taxon>
        <taxon>Pichiaceae</taxon>
        <taxon>Ogataea</taxon>
    </lineage>
</organism>
<keyword evidence="1" id="KW-1133">Transmembrane helix</keyword>
<sequence length="74" mass="8105">MTIRSGSGPTNCWSSWSINFMLMSLSLSSWFLDSWDMTLVSSTMVGLPSTTLNKLISISNLSSLSSYSPSYDPV</sequence>
<comment type="caution">
    <text evidence="2">The sequence shown here is derived from an EMBL/GenBank/DDBJ whole genome shotgun (WGS) entry which is preliminary data.</text>
</comment>
<dbReference type="EMBL" id="JAEUBD010000146">
    <property type="protein sequence ID" value="KAH3676935.1"/>
    <property type="molecule type" value="Genomic_DNA"/>
</dbReference>
<evidence type="ECO:0000313" key="2">
    <source>
        <dbReference type="EMBL" id="KAH3676935.1"/>
    </source>
</evidence>
<proteinExistence type="predicted"/>
<keyword evidence="3" id="KW-1185">Reference proteome</keyword>
<evidence type="ECO:0000256" key="1">
    <source>
        <dbReference type="SAM" id="Phobius"/>
    </source>
</evidence>
<accession>A0A9P8PSS8</accession>
<dbReference type="AlphaFoldDB" id="A0A9P8PSS8"/>
<gene>
    <name evidence="2" type="ORF">OGATHE_001425</name>
</gene>